<evidence type="ECO:0000313" key="2">
    <source>
        <dbReference type="Proteomes" id="UP001430953"/>
    </source>
</evidence>
<dbReference type="EMBL" id="JADYXP020000020">
    <property type="protein sequence ID" value="KAL0104297.1"/>
    <property type="molecule type" value="Genomic_DNA"/>
</dbReference>
<comment type="caution">
    <text evidence="1">The sequence shown here is derived from an EMBL/GenBank/DDBJ whole genome shotgun (WGS) entry which is preliminary data.</text>
</comment>
<accession>A0AAW2EMC3</accession>
<sequence>MLIKNRNNVKVLMKKYCVLLCHMEYPLHKLVQKIETNYSLLQLSKCNLMY</sequence>
<dbReference type="Proteomes" id="UP001430953">
    <property type="component" value="Unassembled WGS sequence"/>
</dbReference>
<gene>
    <name evidence="1" type="ORF">PUN28_017197</name>
</gene>
<organism evidence="1 2">
    <name type="scientific">Cardiocondyla obscurior</name>
    <dbReference type="NCBI Taxonomy" id="286306"/>
    <lineage>
        <taxon>Eukaryota</taxon>
        <taxon>Metazoa</taxon>
        <taxon>Ecdysozoa</taxon>
        <taxon>Arthropoda</taxon>
        <taxon>Hexapoda</taxon>
        <taxon>Insecta</taxon>
        <taxon>Pterygota</taxon>
        <taxon>Neoptera</taxon>
        <taxon>Endopterygota</taxon>
        <taxon>Hymenoptera</taxon>
        <taxon>Apocrita</taxon>
        <taxon>Aculeata</taxon>
        <taxon>Formicoidea</taxon>
        <taxon>Formicidae</taxon>
        <taxon>Myrmicinae</taxon>
        <taxon>Cardiocondyla</taxon>
    </lineage>
</organism>
<evidence type="ECO:0000313" key="1">
    <source>
        <dbReference type="EMBL" id="KAL0104297.1"/>
    </source>
</evidence>
<dbReference type="AlphaFoldDB" id="A0AAW2EMC3"/>
<reference evidence="1 2" key="1">
    <citation type="submission" date="2023-03" db="EMBL/GenBank/DDBJ databases">
        <title>High recombination rates correlate with genetic variation in Cardiocondyla obscurior ants.</title>
        <authorList>
            <person name="Errbii M."/>
        </authorList>
    </citation>
    <scope>NUCLEOTIDE SEQUENCE [LARGE SCALE GENOMIC DNA]</scope>
    <source>
        <strain evidence="1">Alpha-2009</strain>
        <tissue evidence="1">Whole body</tissue>
    </source>
</reference>
<keyword evidence="2" id="KW-1185">Reference proteome</keyword>
<proteinExistence type="predicted"/>
<name>A0AAW2EMC3_9HYME</name>
<protein>
    <submittedName>
        <fullName evidence="1">Uncharacterized protein</fullName>
    </submittedName>
</protein>